<dbReference type="KEGG" id="lmoi:VV02_21835"/>
<protein>
    <recommendedName>
        <fullName evidence="1">DUF4440 domain-containing protein</fullName>
    </recommendedName>
</protein>
<proteinExistence type="predicted"/>
<keyword evidence="3" id="KW-1185">Reference proteome</keyword>
<accession>A0A0K1JMD3</accession>
<name>A0A0K1JMD3_9MICO</name>
<dbReference type="Pfam" id="PF14534">
    <property type="entry name" value="DUF4440"/>
    <property type="match status" value="1"/>
</dbReference>
<evidence type="ECO:0000313" key="3">
    <source>
        <dbReference type="Proteomes" id="UP000066480"/>
    </source>
</evidence>
<sequence length="129" mass="14706">MTDDVAEVLQLEKRRLRALVERDMSVADRIHAADYELISPGGRTHTKDAYLADVASKRLEYLVFEPTTPIAVRESAGLIVLRYAARIRLSIGVADEVEFRAWHTDHYEKRDGEWVVVWSQATQISDPNP</sequence>
<reference evidence="2 3" key="1">
    <citation type="submission" date="2015-03" db="EMBL/GenBank/DDBJ databases">
        <title>Luteipulveratus halotolerans sp. nov., a novel actinobacterium (Dermacoccaceae) from Sarawak, Malaysia.</title>
        <authorList>
            <person name="Juboi H."/>
            <person name="Basik A."/>
            <person name="Shamsul S.S."/>
            <person name="Arnold P."/>
            <person name="Schmitt E.K."/>
            <person name="Sanglier J.-J."/>
            <person name="Yeo T."/>
        </authorList>
    </citation>
    <scope>NUCLEOTIDE SEQUENCE [LARGE SCALE GENOMIC DNA]</scope>
    <source>
        <strain evidence="2 3">MN07-A0370</strain>
    </source>
</reference>
<dbReference type="InterPro" id="IPR027843">
    <property type="entry name" value="DUF4440"/>
</dbReference>
<dbReference type="AlphaFoldDB" id="A0A0K1JMD3"/>
<dbReference type="EMBL" id="CP011112">
    <property type="protein sequence ID" value="AKU17882.1"/>
    <property type="molecule type" value="Genomic_DNA"/>
</dbReference>
<dbReference type="SUPFAM" id="SSF54427">
    <property type="entry name" value="NTF2-like"/>
    <property type="match status" value="1"/>
</dbReference>
<organism evidence="2 3">
    <name type="scientific">Luteipulveratus mongoliensis</name>
    <dbReference type="NCBI Taxonomy" id="571913"/>
    <lineage>
        <taxon>Bacteria</taxon>
        <taxon>Bacillati</taxon>
        <taxon>Actinomycetota</taxon>
        <taxon>Actinomycetes</taxon>
        <taxon>Micrococcales</taxon>
        <taxon>Dermacoccaceae</taxon>
        <taxon>Luteipulveratus</taxon>
    </lineage>
</organism>
<gene>
    <name evidence="2" type="ORF">VV02_21835</name>
</gene>
<dbReference type="Proteomes" id="UP000066480">
    <property type="component" value="Chromosome"/>
</dbReference>
<dbReference type="RefSeq" id="WP_052595012.1">
    <property type="nucleotide sequence ID" value="NZ_CP011112.1"/>
</dbReference>
<evidence type="ECO:0000259" key="1">
    <source>
        <dbReference type="Pfam" id="PF14534"/>
    </source>
</evidence>
<feature type="domain" description="DUF4440" evidence="1">
    <location>
        <begin position="8"/>
        <end position="116"/>
    </location>
</feature>
<dbReference type="STRING" id="571913.VV02_21835"/>
<dbReference type="Gene3D" id="3.10.450.50">
    <property type="match status" value="1"/>
</dbReference>
<dbReference type="OrthoDB" id="8229197at2"/>
<evidence type="ECO:0000313" key="2">
    <source>
        <dbReference type="EMBL" id="AKU17882.1"/>
    </source>
</evidence>
<dbReference type="InterPro" id="IPR032710">
    <property type="entry name" value="NTF2-like_dom_sf"/>
</dbReference>